<evidence type="ECO:0000256" key="3">
    <source>
        <dbReference type="ARBA" id="ARBA00022679"/>
    </source>
</evidence>
<dbReference type="Pfam" id="PF00043">
    <property type="entry name" value="GST_C"/>
    <property type="match status" value="1"/>
</dbReference>
<keyword evidence="3" id="KW-0808">Transferase</keyword>
<dbReference type="AlphaFoldDB" id="A0AAD4BMD1"/>
<dbReference type="GO" id="GO:0006749">
    <property type="term" value="P:glutathione metabolic process"/>
    <property type="evidence" value="ECO:0007669"/>
    <property type="project" value="TreeGrafter"/>
</dbReference>
<evidence type="ECO:0000259" key="6">
    <source>
        <dbReference type="PROSITE" id="PS50405"/>
    </source>
</evidence>
<proteinExistence type="inferred from homology"/>
<dbReference type="SUPFAM" id="SSF52833">
    <property type="entry name" value="Thioredoxin-like"/>
    <property type="match status" value="1"/>
</dbReference>
<organism evidence="7 8">
    <name type="scientific">Boletus edulis BED1</name>
    <dbReference type="NCBI Taxonomy" id="1328754"/>
    <lineage>
        <taxon>Eukaryota</taxon>
        <taxon>Fungi</taxon>
        <taxon>Dikarya</taxon>
        <taxon>Basidiomycota</taxon>
        <taxon>Agaricomycotina</taxon>
        <taxon>Agaricomycetes</taxon>
        <taxon>Agaricomycetidae</taxon>
        <taxon>Boletales</taxon>
        <taxon>Boletineae</taxon>
        <taxon>Boletaceae</taxon>
        <taxon>Boletoideae</taxon>
        <taxon>Boletus</taxon>
    </lineage>
</organism>
<name>A0AAD4BMD1_BOLED</name>
<evidence type="ECO:0000256" key="2">
    <source>
        <dbReference type="ARBA" id="ARBA00012452"/>
    </source>
</evidence>
<reference evidence="7" key="1">
    <citation type="submission" date="2019-10" db="EMBL/GenBank/DDBJ databases">
        <authorList>
            <consortium name="DOE Joint Genome Institute"/>
            <person name="Kuo A."/>
            <person name="Miyauchi S."/>
            <person name="Kiss E."/>
            <person name="Drula E."/>
            <person name="Kohler A."/>
            <person name="Sanchez-Garcia M."/>
            <person name="Andreopoulos B."/>
            <person name="Barry K.W."/>
            <person name="Bonito G."/>
            <person name="Buee M."/>
            <person name="Carver A."/>
            <person name="Chen C."/>
            <person name="Cichocki N."/>
            <person name="Clum A."/>
            <person name="Culley D."/>
            <person name="Crous P.W."/>
            <person name="Fauchery L."/>
            <person name="Girlanda M."/>
            <person name="Hayes R."/>
            <person name="Keri Z."/>
            <person name="LaButti K."/>
            <person name="Lipzen A."/>
            <person name="Lombard V."/>
            <person name="Magnuson J."/>
            <person name="Maillard F."/>
            <person name="Morin E."/>
            <person name="Murat C."/>
            <person name="Nolan M."/>
            <person name="Ohm R."/>
            <person name="Pangilinan J."/>
            <person name="Pereira M."/>
            <person name="Perotto S."/>
            <person name="Peter M."/>
            <person name="Riley R."/>
            <person name="Sitrit Y."/>
            <person name="Stielow B."/>
            <person name="Szollosi G."/>
            <person name="Zifcakova L."/>
            <person name="Stursova M."/>
            <person name="Spatafora J.W."/>
            <person name="Tedersoo L."/>
            <person name="Vaario L.-M."/>
            <person name="Yamada A."/>
            <person name="Yan M."/>
            <person name="Wang P."/>
            <person name="Xu J."/>
            <person name="Bruns T."/>
            <person name="Baldrian P."/>
            <person name="Vilgalys R."/>
            <person name="Henrissat B."/>
            <person name="Grigoriev I.V."/>
            <person name="Hibbett D."/>
            <person name="Nagy L.G."/>
            <person name="Martin F.M."/>
        </authorList>
    </citation>
    <scope>NUCLEOTIDE SEQUENCE</scope>
    <source>
        <strain evidence="7">BED1</strain>
    </source>
</reference>
<dbReference type="GO" id="GO:0043295">
    <property type="term" value="F:glutathione binding"/>
    <property type="evidence" value="ECO:0007669"/>
    <property type="project" value="TreeGrafter"/>
</dbReference>
<comment type="catalytic activity">
    <reaction evidence="4">
        <text>RX + glutathione = an S-substituted glutathione + a halide anion + H(+)</text>
        <dbReference type="Rhea" id="RHEA:16437"/>
        <dbReference type="ChEBI" id="CHEBI:15378"/>
        <dbReference type="ChEBI" id="CHEBI:16042"/>
        <dbReference type="ChEBI" id="CHEBI:17792"/>
        <dbReference type="ChEBI" id="CHEBI:57925"/>
        <dbReference type="ChEBI" id="CHEBI:90779"/>
        <dbReference type="EC" id="2.5.1.18"/>
    </reaction>
</comment>
<evidence type="ECO:0000313" key="7">
    <source>
        <dbReference type="EMBL" id="KAF8434140.1"/>
    </source>
</evidence>
<dbReference type="InterPro" id="IPR004046">
    <property type="entry name" value="GST_C"/>
</dbReference>
<feature type="domain" description="GST N-terminal" evidence="5">
    <location>
        <begin position="1"/>
        <end position="82"/>
    </location>
</feature>
<gene>
    <name evidence="7" type="ORF">L210DRAFT_3613965</name>
</gene>
<dbReference type="EC" id="2.5.1.18" evidence="2"/>
<evidence type="ECO:0000256" key="4">
    <source>
        <dbReference type="ARBA" id="ARBA00047960"/>
    </source>
</evidence>
<evidence type="ECO:0000259" key="5">
    <source>
        <dbReference type="PROSITE" id="PS50404"/>
    </source>
</evidence>
<dbReference type="PANTHER" id="PTHR43900">
    <property type="entry name" value="GLUTATHIONE S-TRANSFERASE RHO"/>
    <property type="match status" value="1"/>
</dbReference>
<dbReference type="InterPro" id="IPR004045">
    <property type="entry name" value="Glutathione_S-Trfase_N"/>
</dbReference>
<protein>
    <recommendedName>
        <fullName evidence="2">glutathione transferase</fullName>
        <ecNumber evidence="2">2.5.1.18</ecNumber>
    </recommendedName>
</protein>
<dbReference type="PROSITE" id="PS50405">
    <property type="entry name" value="GST_CTER"/>
    <property type="match status" value="1"/>
</dbReference>
<dbReference type="PANTHER" id="PTHR43900:SF3">
    <property type="entry name" value="GLUTATHIONE S-TRANSFERASE RHO"/>
    <property type="match status" value="1"/>
</dbReference>
<dbReference type="SFLD" id="SFLDS00019">
    <property type="entry name" value="Glutathione_Transferase_(cytos"/>
    <property type="match status" value="1"/>
</dbReference>
<dbReference type="InterPro" id="IPR040079">
    <property type="entry name" value="Glutathione_S-Trfase"/>
</dbReference>
<evidence type="ECO:0000313" key="8">
    <source>
        <dbReference type="Proteomes" id="UP001194468"/>
    </source>
</evidence>
<dbReference type="GO" id="GO:0005737">
    <property type="term" value="C:cytoplasm"/>
    <property type="evidence" value="ECO:0007669"/>
    <property type="project" value="TreeGrafter"/>
</dbReference>
<dbReference type="GO" id="GO:0009636">
    <property type="term" value="P:response to toxic substance"/>
    <property type="evidence" value="ECO:0007669"/>
    <property type="project" value="UniProtKB-ARBA"/>
</dbReference>
<reference evidence="7" key="2">
    <citation type="journal article" date="2020" name="Nat. Commun.">
        <title>Large-scale genome sequencing of mycorrhizal fungi provides insights into the early evolution of symbiotic traits.</title>
        <authorList>
            <person name="Miyauchi S."/>
            <person name="Kiss E."/>
            <person name="Kuo A."/>
            <person name="Drula E."/>
            <person name="Kohler A."/>
            <person name="Sanchez-Garcia M."/>
            <person name="Morin E."/>
            <person name="Andreopoulos B."/>
            <person name="Barry K.W."/>
            <person name="Bonito G."/>
            <person name="Buee M."/>
            <person name="Carver A."/>
            <person name="Chen C."/>
            <person name="Cichocki N."/>
            <person name="Clum A."/>
            <person name="Culley D."/>
            <person name="Crous P.W."/>
            <person name="Fauchery L."/>
            <person name="Girlanda M."/>
            <person name="Hayes R.D."/>
            <person name="Keri Z."/>
            <person name="LaButti K."/>
            <person name="Lipzen A."/>
            <person name="Lombard V."/>
            <person name="Magnuson J."/>
            <person name="Maillard F."/>
            <person name="Murat C."/>
            <person name="Nolan M."/>
            <person name="Ohm R.A."/>
            <person name="Pangilinan J."/>
            <person name="Pereira M.F."/>
            <person name="Perotto S."/>
            <person name="Peter M."/>
            <person name="Pfister S."/>
            <person name="Riley R."/>
            <person name="Sitrit Y."/>
            <person name="Stielow J.B."/>
            <person name="Szollosi G."/>
            <person name="Zifcakova L."/>
            <person name="Stursova M."/>
            <person name="Spatafora J.W."/>
            <person name="Tedersoo L."/>
            <person name="Vaario L.M."/>
            <person name="Yamada A."/>
            <person name="Yan M."/>
            <person name="Wang P."/>
            <person name="Xu J."/>
            <person name="Bruns T."/>
            <person name="Baldrian P."/>
            <person name="Vilgalys R."/>
            <person name="Dunand C."/>
            <person name="Henrissat B."/>
            <person name="Grigoriev I.V."/>
            <person name="Hibbett D."/>
            <person name="Nagy L.G."/>
            <person name="Martin F.M."/>
        </authorList>
    </citation>
    <scope>NUCLEOTIDE SEQUENCE</scope>
    <source>
        <strain evidence="7">BED1</strain>
    </source>
</reference>
<feature type="domain" description="GST C-terminal" evidence="6">
    <location>
        <begin position="90"/>
        <end position="212"/>
    </location>
</feature>
<comment type="similarity">
    <text evidence="1">Belongs to the GST superfamily. Phi family.</text>
</comment>
<dbReference type="FunFam" id="1.20.1050.10:FF:000004">
    <property type="entry name" value="Glutathione S-transferase F2"/>
    <property type="match status" value="1"/>
</dbReference>
<dbReference type="InterPro" id="IPR010987">
    <property type="entry name" value="Glutathione-S-Trfase_C-like"/>
</dbReference>
<sequence length="212" mass="24138">MVLKIHGHPVAPLVRLVAEVCKEKEIPYEVVNVAVYKGEHKTPAFKQFQPFGQVPYIEDDDFILYEARAICRYLVKQYESQGTLWLVPKDPRSEALFEQAASVEYSNFYPFALGLATEKIIKKHRGLPADEARVNEYLENLNAKLDVYDDILGKQSYLAGQSVTLADLFHLPYAAIVIEELGYPVLENRPNVARWWKAISTRPAWQAVKVSA</sequence>
<dbReference type="EMBL" id="WHUW01000030">
    <property type="protein sequence ID" value="KAF8434140.1"/>
    <property type="molecule type" value="Genomic_DNA"/>
</dbReference>
<dbReference type="Pfam" id="PF02798">
    <property type="entry name" value="GST_N"/>
    <property type="match status" value="1"/>
</dbReference>
<dbReference type="SUPFAM" id="SSF47616">
    <property type="entry name" value="GST C-terminal domain-like"/>
    <property type="match status" value="1"/>
</dbReference>
<keyword evidence="8" id="KW-1185">Reference proteome</keyword>
<dbReference type="SFLD" id="SFLDG00358">
    <property type="entry name" value="Main_(cytGST)"/>
    <property type="match status" value="1"/>
</dbReference>
<dbReference type="Gene3D" id="3.40.30.10">
    <property type="entry name" value="Glutaredoxin"/>
    <property type="match status" value="1"/>
</dbReference>
<dbReference type="GO" id="GO:0004364">
    <property type="term" value="F:glutathione transferase activity"/>
    <property type="evidence" value="ECO:0007669"/>
    <property type="project" value="UniProtKB-EC"/>
</dbReference>
<dbReference type="Gene3D" id="1.20.1050.10">
    <property type="match status" value="1"/>
</dbReference>
<accession>A0AAD4BMD1</accession>
<dbReference type="InterPro" id="IPR036249">
    <property type="entry name" value="Thioredoxin-like_sf"/>
</dbReference>
<dbReference type="FunFam" id="3.40.30.10:FF:000016">
    <property type="entry name" value="Glutathione S-transferase F2"/>
    <property type="match status" value="1"/>
</dbReference>
<evidence type="ECO:0000256" key="1">
    <source>
        <dbReference type="ARBA" id="ARBA00010128"/>
    </source>
</evidence>
<comment type="caution">
    <text evidence="7">The sequence shown here is derived from an EMBL/GenBank/DDBJ whole genome shotgun (WGS) entry which is preliminary data.</text>
</comment>
<dbReference type="PROSITE" id="PS50404">
    <property type="entry name" value="GST_NTER"/>
    <property type="match status" value="1"/>
</dbReference>
<dbReference type="Proteomes" id="UP001194468">
    <property type="component" value="Unassembled WGS sequence"/>
</dbReference>
<dbReference type="InterPro" id="IPR036282">
    <property type="entry name" value="Glutathione-S-Trfase_C_sf"/>
</dbReference>